<dbReference type="InterPro" id="IPR036390">
    <property type="entry name" value="WH_DNA-bd_sf"/>
</dbReference>
<gene>
    <name evidence="2" type="ORF">CLLU_06220</name>
</gene>
<dbReference type="OrthoDB" id="3176638at2"/>
<dbReference type="Gene3D" id="2.60.120.10">
    <property type="entry name" value="Jelly Rolls"/>
    <property type="match status" value="1"/>
</dbReference>
<accession>A0A2T0BR18</accession>
<evidence type="ECO:0000313" key="3">
    <source>
        <dbReference type="Proteomes" id="UP000237798"/>
    </source>
</evidence>
<dbReference type="CDD" id="cd00038">
    <property type="entry name" value="CAP_ED"/>
    <property type="match status" value="1"/>
</dbReference>
<dbReference type="SUPFAM" id="SSF51206">
    <property type="entry name" value="cAMP-binding domain-like"/>
    <property type="match status" value="1"/>
</dbReference>
<dbReference type="InterPro" id="IPR018490">
    <property type="entry name" value="cNMP-bd_dom_sf"/>
</dbReference>
<dbReference type="Proteomes" id="UP000237798">
    <property type="component" value="Unassembled WGS sequence"/>
</dbReference>
<dbReference type="SUPFAM" id="SSF46785">
    <property type="entry name" value="Winged helix' DNA-binding domain"/>
    <property type="match status" value="1"/>
</dbReference>
<protein>
    <submittedName>
        <fullName evidence="2">Transcriptional activator FtrB</fullName>
    </submittedName>
</protein>
<dbReference type="SMART" id="SM00100">
    <property type="entry name" value="cNMP"/>
    <property type="match status" value="1"/>
</dbReference>
<dbReference type="InterPro" id="IPR000595">
    <property type="entry name" value="cNMP-bd_dom"/>
</dbReference>
<dbReference type="EMBL" id="PVXP01000005">
    <property type="protein sequence ID" value="PRR86306.1"/>
    <property type="molecule type" value="Genomic_DNA"/>
</dbReference>
<dbReference type="PROSITE" id="PS50042">
    <property type="entry name" value="CNMP_BINDING_3"/>
    <property type="match status" value="1"/>
</dbReference>
<sequence length="219" mass="25470">MKKYLKQLQNNELFNNFNLNDLESILNCLSAKVNNYKKKDMIIQQGAHVHYVGIVLSGGIQIIKEDIEGNINILSHLGINDIFAEAFAYADIYECPITVQATENCEIMFIDCKRIIKTCNNACIFHWNLIENMLSMIARKNIMLNQKMEILSKRTTREKLLAFFNTQVQMNHSKKFLIPYNREGLAFYLCVDRSALSRELSNMRDEGLLKFNKNEFEIL</sequence>
<feature type="domain" description="Cyclic nucleotide-binding" evidence="1">
    <location>
        <begin position="13"/>
        <end position="111"/>
    </location>
</feature>
<evidence type="ECO:0000259" key="1">
    <source>
        <dbReference type="PROSITE" id="PS50042"/>
    </source>
</evidence>
<dbReference type="InterPro" id="IPR014710">
    <property type="entry name" value="RmlC-like_jellyroll"/>
</dbReference>
<comment type="caution">
    <text evidence="2">The sequence shown here is derived from an EMBL/GenBank/DDBJ whole genome shotgun (WGS) entry which is preliminary data.</text>
</comment>
<dbReference type="RefSeq" id="WP_106008130.1">
    <property type="nucleotide sequence ID" value="NZ_PVXP01000005.1"/>
</dbReference>
<dbReference type="AlphaFoldDB" id="A0A2T0BR18"/>
<keyword evidence="3" id="KW-1185">Reference proteome</keyword>
<organism evidence="2 3">
    <name type="scientific">Clostridium luticellarii</name>
    <dbReference type="NCBI Taxonomy" id="1691940"/>
    <lineage>
        <taxon>Bacteria</taxon>
        <taxon>Bacillati</taxon>
        <taxon>Bacillota</taxon>
        <taxon>Clostridia</taxon>
        <taxon>Eubacteriales</taxon>
        <taxon>Clostridiaceae</taxon>
        <taxon>Clostridium</taxon>
    </lineage>
</organism>
<evidence type="ECO:0000313" key="2">
    <source>
        <dbReference type="EMBL" id="PRR86306.1"/>
    </source>
</evidence>
<dbReference type="Pfam" id="PF00027">
    <property type="entry name" value="cNMP_binding"/>
    <property type="match status" value="1"/>
</dbReference>
<name>A0A2T0BR18_9CLOT</name>
<proteinExistence type="predicted"/>
<reference evidence="2 3" key="1">
    <citation type="submission" date="2018-03" db="EMBL/GenBank/DDBJ databases">
        <title>Genome sequence of Clostridium luticellarii DSM 29923.</title>
        <authorList>
            <person name="Poehlein A."/>
            <person name="Daniel R."/>
        </authorList>
    </citation>
    <scope>NUCLEOTIDE SEQUENCE [LARGE SCALE GENOMIC DNA]</scope>
    <source>
        <strain evidence="2 3">DSM 29923</strain>
    </source>
</reference>